<accession>A0A832WAS0</accession>
<name>A0A832WAS0_9EURY</name>
<gene>
    <name evidence="1" type="ORF">HA338_10905</name>
</gene>
<protein>
    <submittedName>
        <fullName evidence="1">N-acetyltransferase</fullName>
    </submittedName>
</protein>
<dbReference type="AlphaFoldDB" id="A0A832WAS0"/>
<dbReference type="Proteomes" id="UP000600774">
    <property type="component" value="Unassembled WGS sequence"/>
</dbReference>
<dbReference type="GeneID" id="32154371"/>
<sequence>MGKWGIKELFGAPAEVFVALELRTGALEGAGGVVEYPEEFNNM</sequence>
<dbReference type="EMBL" id="DUJU01000126">
    <property type="protein sequence ID" value="HIH94505.1"/>
    <property type="molecule type" value="Genomic_DNA"/>
</dbReference>
<organism evidence="1 2">
    <name type="scientific">Methanosarcina acetivorans</name>
    <dbReference type="NCBI Taxonomy" id="2214"/>
    <lineage>
        <taxon>Archaea</taxon>
        <taxon>Methanobacteriati</taxon>
        <taxon>Methanobacteriota</taxon>
        <taxon>Stenosarchaea group</taxon>
        <taxon>Methanomicrobia</taxon>
        <taxon>Methanosarcinales</taxon>
        <taxon>Methanosarcinaceae</taxon>
        <taxon>Methanosarcina</taxon>
    </lineage>
</organism>
<dbReference type="GO" id="GO:0016740">
    <property type="term" value="F:transferase activity"/>
    <property type="evidence" value="ECO:0007669"/>
    <property type="project" value="UniProtKB-KW"/>
</dbReference>
<evidence type="ECO:0000313" key="2">
    <source>
        <dbReference type="Proteomes" id="UP000600774"/>
    </source>
</evidence>
<keyword evidence="1" id="KW-0808">Transferase</keyword>
<evidence type="ECO:0000313" key="1">
    <source>
        <dbReference type="EMBL" id="HIH94505.1"/>
    </source>
</evidence>
<proteinExistence type="predicted"/>
<dbReference type="RefSeq" id="WP_157860080.1">
    <property type="nucleotide sequence ID" value="NZ_DUJU01000126.1"/>
</dbReference>
<reference evidence="1" key="1">
    <citation type="journal article" date="2020" name="bioRxiv">
        <title>A rank-normalized archaeal taxonomy based on genome phylogeny resolves widespread incomplete and uneven classifications.</title>
        <authorList>
            <person name="Rinke C."/>
            <person name="Chuvochina M."/>
            <person name="Mussig A.J."/>
            <person name="Chaumeil P.-A."/>
            <person name="Waite D.W."/>
            <person name="Whitman W.B."/>
            <person name="Parks D.H."/>
            <person name="Hugenholtz P."/>
        </authorList>
    </citation>
    <scope>NUCLEOTIDE SEQUENCE</scope>
    <source>
        <strain evidence="1">UBA8876</strain>
    </source>
</reference>
<comment type="caution">
    <text evidence="1">The sequence shown here is derived from an EMBL/GenBank/DDBJ whole genome shotgun (WGS) entry which is preliminary data.</text>
</comment>